<feature type="signal peptide" evidence="2">
    <location>
        <begin position="1"/>
        <end position="23"/>
    </location>
</feature>
<gene>
    <name evidence="3" type="ordered locus">Saro_0020</name>
</gene>
<evidence type="ECO:0000313" key="3">
    <source>
        <dbReference type="EMBL" id="ABD24469.1"/>
    </source>
</evidence>
<feature type="chain" id="PRO_5004208145" description="Secreted protein" evidence="2">
    <location>
        <begin position="24"/>
        <end position="157"/>
    </location>
</feature>
<evidence type="ECO:0008006" key="5">
    <source>
        <dbReference type="Google" id="ProtNLM"/>
    </source>
</evidence>
<feature type="region of interest" description="Disordered" evidence="1">
    <location>
        <begin position="77"/>
        <end position="109"/>
    </location>
</feature>
<proteinExistence type="predicted"/>
<dbReference type="HOGENOM" id="CLU_1676067_0_0_5"/>
<dbReference type="KEGG" id="nar:Saro_0020"/>
<dbReference type="Proteomes" id="UP000009134">
    <property type="component" value="Chromosome"/>
</dbReference>
<keyword evidence="2" id="KW-0732">Signal</keyword>
<protein>
    <recommendedName>
        <fullName evidence="5">Secreted protein</fullName>
    </recommendedName>
</protein>
<reference evidence="4" key="1">
    <citation type="submission" date="2006-01" db="EMBL/GenBank/DDBJ databases">
        <title>Complete sequence of Novosphingobium aromaticivorans DSM 12444.</title>
        <authorList>
            <consortium name="US DOE Joint Genome Institute"/>
            <person name="Copeland A."/>
            <person name="Lucas S."/>
            <person name="Lapidus A."/>
            <person name="Barry K."/>
            <person name="Detter J.C."/>
            <person name="Glavina T."/>
            <person name="Hammon N."/>
            <person name="Israni S."/>
            <person name="Pitluck S."/>
            <person name="Chain P."/>
            <person name="Malfatti S."/>
            <person name="Shin M."/>
            <person name="Vergez L."/>
            <person name="Schmutz J."/>
            <person name="Larimer F."/>
            <person name="Land M."/>
            <person name="Kyrpides N."/>
            <person name="Ivanova N."/>
            <person name="Fredrickson J."/>
            <person name="Balkwill D."/>
            <person name="Romine M.F."/>
            <person name="Richardson P."/>
        </authorList>
    </citation>
    <scope>NUCLEOTIDE SEQUENCE [LARGE SCALE GENOMIC DNA]</scope>
    <source>
        <strain evidence="4">ATCC 700278 / DSM 12444 / CCUG 56034 / CIP 105152 / NBRC 16084 / F199</strain>
    </source>
</reference>
<organism evidence="3 4">
    <name type="scientific">Novosphingobium aromaticivorans (strain ATCC 700278 / DSM 12444 / CCUG 56034 / CIP 105152 / NBRC 16084 / F199)</name>
    <dbReference type="NCBI Taxonomy" id="279238"/>
    <lineage>
        <taxon>Bacteria</taxon>
        <taxon>Pseudomonadati</taxon>
        <taxon>Pseudomonadota</taxon>
        <taxon>Alphaproteobacteria</taxon>
        <taxon>Sphingomonadales</taxon>
        <taxon>Sphingomonadaceae</taxon>
        <taxon>Novosphingobium</taxon>
    </lineage>
</organism>
<keyword evidence="4" id="KW-1185">Reference proteome</keyword>
<evidence type="ECO:0000313" key="4">
    <source>
        <dbReference type="Proteomes" id="UP000009134"/>
    </source>
</evidence>
<accession>Q2GCE1</accession>
<dbReference type="EMBL" id="CP000248">
    <property type="protein sequence ID" value="ABD24469.1"/>
    <property type="molecule type" value="Genomic_DNA"/>
</dbReference>
<evidence type="ECO:0000256" key="1">
    <source>
        <dbReference type="SAM" id="MobiDB-lite"/>
    </source>
</evidence>
<feature type="region of interest" description="Disordered" evidence="1">
    <location>
        <begin position="136"/>
        <end position="157"/>
    </location>
</feature>
<name>Q2GCE1_NOVAD</name>
<dbReference type="AlphaFoldDB" id="Q2GCE1"/>
<feature type="compositionally biased region" description="Basic and acidic residues" evidence="1">
    <location>
        <begin position="80"/>
        <end position="95"/>
    </location>
</feature>
<sequence>MSRRTVAVLAGLALLFGAIPAAARQQAASGGAVQGPVVPGAAMQEADATTSQRLLAGTQAERCRPMQRSDGTIVVCGGKEASERERIPLRDETDSAKSTNDGLPRAPNVSGLRDCSRGCLGIGGVPPPMYYFDIKALPPPPPGSDADRIAKGEIPAP</sequence>
<evidence type="ECO:0000256" key="2">
    <source>
        <dbReference type="SAM" id="SignalP"/>
    </source>
</evidence>
<dbReference type="eggNOG" id="ENOG50313N2">
    <property type="taxonomic scope" value="Bacteria"/>
</dbReference>